<evidence type="ECO:0000256" key="2">
    <source>
        <dbReference type="ARBA" id="ARBA00023015"/>
    </source>
</evidence>
<dbReference type="Gene3D" id="1.10.260.40">
    <property type="entry name" value="lambda repressor-like DNA-binding domains"/>
    <property type="match status" value="1"/>
</dbReference>
<dbReference type="EMBL" id="JACIVA010000049">
    <property type="protein sequence ID" value="MBB1097708.1"/>
    <property type="molecule type" value="Genomic_DNA"/>
</dbReference>
<keyword evidence="3 7" id="KW-0238">DNA-binding</keyword>
<dbReference type="InterPro" id="IPR001761">
    <property type="entry name" value="Peripla_BP/Lac1_sug-bd_dom"/>
</dbReference>
<dbReference type="InterPro" id="IPR010982">
    <property type="entry name" value="Lambda_DNA-bd_dom_sf"/>
</dbReference>
<dbReference type="PRINTS" id="PR00036">
    <property type="entry name" value="HTHLACI"/>
</dbReference>
<keyword evidence="2" id="KW-0805">Transcription regulation</keyword>
<dbReference type="AlphaFoldDB" id="A0A7W3ULB5"/>
<evidence type="ECO:0000256" key="4">
    <source>
        <dbReference type="ARBA" id="ARBA00023163"/>
    </source>
</evidence>
<dbReference type="Pfam" id="PF00356">
    <property type="entry name" value="LacI"/>
    <property type="match status" value="1"/>
</dbReference>
<name>A0A7W3ULB5_9LACO</name>
<dbReference type="PROSITE" id="PS50932">
    <property type="entry name" value="HTH_LACI_2"/>
    <property type="match status" value="1"/>
</dbReference>
<dbReference type="PROSITE" id="PS50943">
    <property type="entry name" value="HTH_CROC1"/>
    <property type="match status" value="1"/>
</dbReference>
<comment type="caution">
    <text evidence="7">The sequence shown here is derived from an EMBL/GenBank/DDBJ whole genome shotgun (WGS) entry which is preliminary data.</text>
</comment>
<dbReference type="InterPro" id="IPR001387">
    <property type="entry name" value="Cro/C1-type_HTH"/>
</dbReference>
<dbReference type="CDD" id="cd06291">
    <property type="entry name" value="PBP1_Qymf-like"/>
    <property type="match status" value="1"/>
</dbReference>
<sequence>MVAKLKDVAQLAGVSVTTVSRVINNYGSLSQKTIDKVHAAMKELNYQPNALARAMQGKPSKFVGLIFPNLTNPFFAELANELEHQLFKKGYKTIIASSAQNPEIEHEYLNMLMANQVDGIISSSHNLDIDEYHQLTAPIVSFDRYLADNIPIVAADSYHGGELAAQYLVEHYVNHLAVIVDEDTSVSPTINRIQGALDFLNKQNIEFEPLAIKDLDLNATFPGDYDGVLASNDVQALVIYNIYRQAGKQLNKDFFITGYDGSQLIRRVAPYLPTVIQPIPALAQELIQTLMKRIKSPNEDVNPAIIPVEFYQPK</sequence>
<keyword evidence="4" id="KW-0804">Transcription</keyword>
<dbReference type="PANTHER" id="PTHR30146">
    <property type="entry name" value="LACI-RELATED TRANSCRIPTIONAL REPRESSOR"/>
    <property type="match status" value="1"/>
</dbReference>
<evidence type="ECO:0000256" key="1">
    <source>
        <dbReference type="ARBA" id="ARBA00022491"/>
    </source>
</evidence>
<dbReference type="InterPro" id="IPR000843">
    <property type="entry name" value="HTH_LacI"/>
</dbReference>
<dbReference type="PROSITE" id="PS00356">
    <property type="entry name" value="HTH_LACI_1"/>
    <property type="match status" value="1"/>
</dbReference>
<dbReference type="Gene3D" id="3.40.50.2300">
    <property type="match status" value="2"/>
</dbReference>
<evidence type="ECO:0000259" key="6">
    <source>
        <dbReference type="PROSITE" id="PS50943"/>
    </source>
</evidence>
<reference evidence="7 8" key="1">
    <citation type="submission" date="2020-07" db="EMBL/GenBank/DDBJ databases">
        <title>Description of Limosilactobacillus balticus sp. nov., Limosilactobacillus agrestis sp. nov., Limosilactobacillus albertensis sp. nov., Limosilactobacillus rudii sp. nov., Limosilactobacillus fastidiosus sp. nov., five novel Limosilactobacillus species isolated from the vertebrate gastrointestinal tract, and proposal of 6 subspecies of Limosilactobacillus reuteri adapted to the gastrointestinal tract of specific vertebrate hosts.</title>
        <authorList>
            <person name="Li F."/>
            <person name="Cheng C."/>
            <person name="Zheng J."/>
            <person name="Quevedo R.M."/>
            <person name="Li J."/>
            <person name="Roos S."/>
            <person name="Gaenzle M.G."/>
            <person name="Walter J."/>
        </authorList>
    </citation>
    <scope>NUCLEOTIDE SEQUENCE [LARGE SCALE GENOMIC DNA]</scope>
    <source>
        <strain evidence="7 8">STM2_1</strain>
    </source>
</reference>
<dbReference type="Pfam" id="PF00532">
    <property type="entry name" value="Peripla_BP_1"/>
    <property type="match status" value="1"/>
</dbReference>
<accession>A0A7W3ULB5</accession>
<dbReference type="SMART" id="SM00354">
    <property type="entry name" value="HTH_LACI"/>
    <property type="match status" value="1"/>
</dbReference>
<dbReference type="GO" id="GO:0003700">
    <property type="term" value="F:DNA-binding transcription factor activity"/>
    <property type="evidence" value="ECO:0007669"/>
    <property type="project" value="TreeGrafter"/>
</dbReference>
<keyword evidence="1" id="KW-0678">Repressor</keyword>
<organism evidence="7 8">
    <name type="scientific">Limosilactobacillus rudii</name>
    <dbReference type="NCBI Taxonomy" id="2759755"/>
    <lineage>
        <taxon>Bacteria</taxon>
        <taxon>Bacillati</taxon>
        <taxon>Bacillota</taxon>
        <taxon>Bacilli</taxon>
        <taxon>Lactobacillales</taxon>
        <taxon>Lactobacillaceae</taxon>
        <taxon>Limosilactobacillus</taxon>
    </lineage>
</organism>
<dbReference type="GO" id="GO:0000976">
    <property type="term" value="F:transcription cis-regulatory region binding"/>
    <property type="evidence" value="ECO:0007669"/>
    <property type="project" value="TreeGrafter"/>
</dbReference>
<feature type="domain" description="HTH lacI-type" evidence="5">
    <location>
        <begin position="3"/>
        <end position="57"/>
    </location>
</feature>
<dbReference type="RefSeq" id="WP_182596445.1">
    <property type="nucleotide sequence ID" value="NZ_JACIVA010000049.1"/>
</dbReference>
<evidence type="ECO:0000313" key="8">
    <source>
        <dbReference type="Proteomes" id="UP000517106"/>
    </source>
</evidence>
<evidence type="ECO:0000256" key="3">
    <source>
        <dbReference type="ARBA" id="ARBA00023125"/>
    </source>
</evidence>
<keyword evidence="8" id="KW-1185">Reference proteome</keyword>
<gene>
    <name evidence="7" type="ORF">H5S09_07105</name>
</gene>
<dbReference type="SUPFAM" id="SSF53822">
    <property type="entry name" value="Periplasmic binding protein-like I"/>
    <property type="match status" value="1"/>
</dbReference>
<evidence type="ECO:0000259" key="5">
    <source>
        <dbReference type="PROSITE" id="PS50932"/>
    </source>
</evidence>
<protein>
    <submittedName>
        <fullName evidence="7">LacI family DNA-binding transcriptional regulator</fullName>
    </submittedName>
</protein>
<dbReference type="PANTHER" id="PTHR30146:SF95">
    <property type="entry name" value="RIBOSE OPERON REPRESSOR"/>
    <property type="match status" value="1"/>
</dbReference>
<dbReference type="InterPro" id="IPR028082">
    <property type="entry name" value="Peripla_BP_I"/>
</dbReference>
<proteinExistence type="predicted"/>
<dbReference type="SUPFAM" id="SSF47413">
    <property type="entry name" value="lambda repressor-like DNA-binding domains"/>
    <property type="match status" value="1"/>
</dbReference>
<dbReference type="CDD" id="cd01392">
    <property type="entry name" value="HTH_LacI"/>
    <property type="match status" value="1"/>
</dbReference>
<dbReference type="Proteomes" id="UP000517106">
    <property type="component" value="Unassembled WGS sequence"/>
</dbReference>
<feature type="domain" description="HTH cro/C1-type" evidence="6">
    <location>
        <begin position="5"/>
        <end position="47"/>
    </location>
</feature>
<evidence type="ECO:0000313" key="7">
    <source>
        <dbReference type="EMBL" id="MBB1097708.1"/>
    </source>
</evidence>